<dbReference type="RefSeq" id="WP_227390629.1">
    <property type="nucleotide sequence ID" value="NZ_JBHSCJ010000002.1"/>
</dbReference>
<sequence>MSNQTLEQLLHARISEFTASERPKEIIDQHVEKMFASVIEDAFRSYGDMGKAVKEAIQAAMPGNVSSMVELTRYNSLIANAMKEKWEQSGVASDMVRRAHEAIDEAVSELEVPEFVSLRKLLASFVEEHAEQAMENQWDAPRIEIEESDSLDGHYHIYFDKDPSEPSYSTRSVYRLDNMLAVRARGIDKHDDHDTGEVYAAQIDGSIMGKKMGVWRNDWQKQMVALYYGGAKLVIDCDADDFCYPHNY</sequence>
<dbReference type="EMBL" id="WHVL01000005">
    <property type="protein sequence ID" value="MCB8889963.1"/>
    <property type="molecule type" value="Genomic_DNA"/>
</dbReference>
<evidence type="ECO:0000313" key="1">
    <source>
        <dbReference type="EMBL" id="MCB8889963.1"/>
    </source>
</evidence>
<name>A0ABS8DV79_9GAMM</name>
<comment type="caution">
    <text evidence="1">The sequence shown here is derived from an EMBL/GenBank/DDBJ whole genome shotgun (WGS) entry which is preliminary data.</text>
</comment>
<keyword evidence="2" id="KW-1185">Reference proteome</keyword>
<dbReference type="Proteomes" id="UP001319882">
    <property type="component" value="Unassembled WGS sequence"/>
</dbReference>
<proteinExistence type="predicted"/>
<reference evidence="1 2" key="1">
    <citation type="journal article" date="2021" name="Sci. Rep.">
        <title>Genome analysis of a halophilic bacterium Halomonas malpeensis YU-PRIM-29(T) reveals its exopolysaccharide and pigment producing capabilities.</title>
        <authorList>
            <person name="Athmika"/>
            <person name="Ghate S.D."/>
            <person name="Arun A.B."/>
            <person name="Rao S.S."/>
            <person name="Kumar S.T.A."/>
            <person name="Kandiyil M.K."/>
            <person name="Saptami K."/>
            <person name="Rekha P.D."/>
        </authorList>
    </citation>
    <scope>NUCLEOTIDE SEQUENCE [LARGE SCALE GENOMIC DNA]</scope>
    <source>
        <strain evidence="2">prim 29</strain>
    </source>
</reference>
<evidence type="ECO:0000313" key="2">
    <source>
        <dbReference type="Proteomes" id="UP001319882"/>
    </source>
</evidence>
<accession>A0ABS8DV79</accession>
<organism evidence="1 2">
    <name type="scientific">Vreelandella malpeensis</name>
    <dbReference type="NCBI Taxonomy" id="1172368"/>
    <lineage>
        <taxon>Bacteria</taxon>
        <taxon>Pseudomonadati</taxon>
        <taxon>Pseudomonadota</taxon>
        <taxon>Gammaproteobacteria</taxon>
        <taxon>Oceanospirillales</taxon>
        <taxon>Halomonadaceae</taxon>
        <taxon>Vreelandella</taxon>
    </lineage>
</organism>
<gene>
    <name evidence="1" type="ORF">GEV37_12650</name>
</gene>
<protein>
    <submittedName>
        <fullName evidence="1">Uncharacterized protein</fullName>
    </submittedName>
</protein>